<dbReference type="EMBL" id="CQEM01000001">
    <property type="protein sequence ID" value="CNK62050.1"/>
    <property type="molecule type" value="Genomic_DNA"/>
</dbReference>
<evidence type="ECO:0000313" key="1">
    <source>
        <dbReference type="EMBL" id="CNK62050.1"/>
    </source>
</evidence>
<evidence type="ECO:0000313" key="2">
    <source>
        <dbReference type="Proteomes" id="UP000040088"/>
    </source>
</evidence>
<gene>
    <name evidence="1" type="ORF">ERS008460_00399</name>
</gene>
<name>A0A0T9T4U3_YERAE</name>
<proteinExistence type="predicted"/>
<dbReference type="RefSeq" id="WP_050124916.1">
    <property type="nucleotide sequence ID" value="NZ_CQEM01000001.1"/>
</dbReference>
<protein>
    <submittedName>
        <fullName evidence="1">Pathogenicity island 2 effector protein SseE</fullName>
    </submittedName>
</protein>
<dbReference type="Proteomes" id="UP000040088">
    <property type="component" value="Unassembled WGS sequence"/>
</dbReference>
<sequence length="132" mass="15568">MDIITHDLRSKGCVIKTAYFESSAIKIGYQFYLYGYRVIYRIERSEMIICYLEKRHKDELPGDFLKLFNFLYRLGKRTNELSIIRMLVIDNVANPTLHLNRHRLINILKAKGAFSKSIENNDWLVFDVSSSE</sequence>
<dbReference type="AlphaFoldDB" id="A0A0T9T4U3"/>
<organism evidence="1 2">
    <name type="scientific">Yersinia aleksiciae</name>
    <dbReference type="NCBI Taxonomy" id="263819"/>
    <lineage>
        <taxon>Bacteria</taxon>
        <taxon>Pseudomonadati</taxon>
        <taxon>Pseudomonadota</taxon>
        <taxon>Gammaproteobacteria</taxon>
        <taxon>Enterobacterales</taxon>
        <taxon>Yersiniaceae</taxon>
        <taxon>Yersinia</taxon>
    </lineage>
</organism>
<accession>A0A0T9T4U3</accession>
<reference evidence="2" key="1">
    <citation type="submission" date="2015-03" db="EMBL/GenBank/DDBJ databases">
        <authorList>
            <consortium name="Pathogen Informatics"/>
        </authorList>
    </citation>
    <scope>NUCLEOTIDE SEQUENCE [LARGE SCALE GENOMIC DNA]</scope>
    <source>
        <strain evidence="2">IP27925</strain>
    </source>
</reference>